<feature type="domain" description="NACHT" evidence="5">
    <location>
        <begin position="375"/>
        <end position="524"/>
    </location>
</feature>
<dbReference type="Proteomes" id="UP000037505">
    <property type="component" value="Unassembled WGS sequence"/>
</dbReference>
<keyword evidence="7" id="KW-1185">Reference proteome</keyword>
<dbReference type="EMBL" id="JNOM01000319">
    <property type="protein sequence ID" value="KNG82737.1"/>
    <property type="molecule type" value="Genomic_DNA"/>
</dbReference>
<dbReference type="InterPro" id="IPR036322">
    <property type="entry name" value="WD40_repeat_dom_sf"/>
</dbReference>
<name>A0A0L1ITB2_ASPN3</name>
<dbReference type="Gene3D" id="2.130.10.10">
    <property type="entry name" value="YVTN repeat-like/Quinoprotein amine dehydrogenase"/>
    <property type="match status" value="4"/>
</dbReference>
<feature type="repeat" description="WD" evidence="3">
    <location>
        <begin position="1197"/>
        <end position="1229"/>
    </location>
</feature>
<dbReference type="InterPro" id="IPR018391">
    <property type="entry name" value="PQQ_b-propeller_rpt"/>
</dbReference>
<dbReference type="PANTHER" id="PTHR19879:SF9">
    <property type="entry name" value="TRANSCRIPTION INITIATION FACTOR TFIID SUBUNIT 5"/>
    <property type="match status" value="1"/>
</dbReference>
<keyword evidence="1 3" id="KW-0853">WD repeat</keyword>
<feature type="repeat" description="WD" evidence="3">
    <location>
        <begin position="1034"/>
        <end position="1075"/>
    </location>
</feature>
<dbReference type="PANTHER" id="PTHR19879">
    <property type="entry name" value="TRANSCRIPTION INITIATION FACTOR TFIID"/>
    <property type="match status" value="1"/>
</dbReference>
<dbReference type="PROSITE" id="PS50082">
    <property type="entry name" value="WD_REPEATS_2"/>
    <property type="match status" value="9"/>
</dbReference>
<dbReference type="GeneID" id="26810454"/>
<dbReference type="InterPro" id="IPR007111">
    <property type="entry name" value="NACHT_NTPase"/>
</dbReference>
<dbReference type="SUPFAM" id="SSF52540">
    <property type="entry name" value="P-loop containing nucleoside triphosphate hydrolases"/>
    <property type="match status" value="1"/>
</dbReference>
<dbReference type="PRINTS" id="PR00320">
    <property type="entry name" value="GPROTEINBRPT"/>
</dbReference>
<feature type="region of interest" description="Disordered" evidence="4">
    <location>
        <begin position="1"/>
        <end position="74"/>
    </location>
</feature>
<feature type="repeat" description="WD" evidence="3">
    <location>
        <begin position="1239"/>
        <end position="1280"/>
    </location>
</feature>
<dbReference type="PROSITE" id="PS00678">
    <property type="entry name" value="WD_REPEATS_1"/>
    <property type="match status" value="5"/>
</dbReference>
<comment type="caution">
    <text evidence="6">The sequence shown here is derived from an EMBL/GenBank/DDBJ whole genome shotgun (WGS) entry which is preliminary data.</text>
</comment>
<dbReference type="InterPro" id="IPR027417">
    <property type="entry name" value="P-loop_NTPase"/>
</dbReference>
<gene>
    <name evidence="6" type="ORF">ANOM_008650</name>
</gene>
<evidence type="ECO:0000313" key="6">
    <source>
        <dbReference type="EMBL" id="KNG82737.1"/>
    </source>
</evidence>
<evidence type="ECO:0000313" key="7">
    <source>
        <dbReference type="Proteomes" id="UP000037505"/>
    </source>
</evidence>
<dbReference type="Pfam" id="PF00400">
    <property type="entry name" value="WD40"/>
    <property type="match status" value="11"/>
</dbReference>
<dbReference type="InterPro" id="IPR020472">
    <property type="entry name" value="WD40_PAC1"/>
</dbReference>
<dbReference type="PROSITE" id="PS50294">
    <property type="entry name" value="WD_REPEATS_REGION"/>
    <property type="match status" value="8"/>
</dbReference>
<sequence length="1595" mass="177965">MGFHIKQLFRRDRHKKSEKKTEGPGQDRVNRNGVSPNTDASGAGAYPTIEEPENSSQDQRGNDTTESSDSAQSDRQYLWKAAYANLDPEDQRRLKLLHESNGGNHANRASQMVEIVNSVIETTKKQYDEHQRRGLKIKRSSGEDINIRDSALKIVSATLSFSDIIGAVAAFDPTGYADRVWRLVSVGLSMVQNHQDLQASIFQASGFLTDVLSRCAFLEIECSGRSSNPRMKDMLRSAIIRVYTAILRYSAKVISTQQSGVGRKFVLSVTDLTDQPLSALRVAIGEEEAQLEKWVSIDQRISCQEQAEDILRQIDNVLSGIQDISREMELCQLTMADGAAFDSYKNQHEVECLPGTRTDLLKHITEWSHLSQSERIFWLNGMAGTGKSTVSRTVCRLLQEEGLLGASFFFKRGKTDCGTAEKLFPTIVRQLVIHEPRLIPSIRRAIQRDPSISTKSLVEQFNRLLLEPLSSIQDDRAQVSVLVIVIDALDECQSENDIELLLRLLPMVPPSSSVSIRVFLTSRPELPIRQGFDNVSTDAHRDFSIHQIVESSIKHDILLFISDRFEEIRRKHSLPQEWPGEQTIQNLVNVASPLFISAATMCRFIADRKWDPEKRLALVLGSGTQSSTATSHISKLEHTYIPVFEQILRSGDEDEDEDERDQLISEYRVIVGTIIILANPLSPTSLASLLEISSSDVNRRLDYLHSVLSIPDDKDSPIQIFHQSFRDFLLHPKIRTKTEFWIDEKQTHKETLLRCISVMTRAKGGLSRNICQLPNDGTLRDEISDEIIRDHISAELQYSCRYWIHHLECGSYRIKDQDNIHTFLETHFLHWLEAMSILGLASETVSAIRTLQTSVQVCLTFSYHRNDSPSEFTLTCFKPDSSPIVSAFLYDANRFILKNIWIANTAPLQFYSAALMFAPEKSIVRNAFHGDISRRFVTLPRVEVHWDSQLLTLEHSKDVNVVAFSPDGRLIASGSNDYTVKLWDPTTGLLLHTLEHDYDVSTVAFSMDNKLVATSSGEDIQLWDIAIGVLQKTMADHTSTVKALVFSPDGKRLVSGSNDNTVKIWDLATCSVVQTLKDHENFVQAVAISPNGKLIVSGSWDYTVRVWDIEIGALLWTSEHDDFVTAVRFSPNNELVVSGSRDGTIRSWDAATGNSRKVLTAGRISSLEFSPDGKMATAGGQNLQLWDKSMDSPIQTFKGHAREIFGVTFSPNGHQLVSCSADGTIRVWDTNLVAVPKALQKHSYEVAATITSPDGRLLASGSTDYKLQLWNLATGMPLEILNDYSGKSKTVAFSPDSHLVAFRPRSDSTAIQLWSTDTFGIYQTLNDHSSAVDRVIFSPNCQQLASIDEEWTITLWDIKTGERLYSIDGGGNWVCIAFSPSGTKLASSSGNVLQVWDTTTGSLQRELDGCKSKITAVAFSPDESFIASGSIDAKVRIWDLTTNKLSQTLQDCGAINQLAISSNGRFVVSGTLSQTIRLWDRDTGELVYASDGNSTHYRNGTGHLRFATDGNYLEGDFGTLRIGPSGAQEPNSLARRKDMILGDQWLYIGQERFLWLPVEYRPKVSAYYNGTIAIGNVSGLVSIISVDIEELNGHA</sequence>
<organism evidence="6 7">
    <name type="scientific">Aspergillus nomiae NRRL (strain ATCC 15546 / NRRL 13137 / CBS 260.88 / M93)</name>
    <dbReference type="NCBI Taxonomy" id="1509407"/>
    <lineage>
        <taxon>Eukaryota</taxon>
        <taxon>Fungi</taxon>
        <taxon>Dikarya</taxon>
        <taxon>Ascomycota</taxon>
        <taxon>Pezizomycotina</taxon>
        <taxon>Eurotiomycetes</taxon>
        <taxon>Eurotiomycetidae</taxon>
        <taxon>Eurotiales</taxon>
        <taxon>Aspergillaceae</taxon>
        <taxon>Aspergillus</taxon>
        <taxon>Aspergillus subgen. Circumdati</taxon>
    </lineage>
</organism>
<dbReference type="InterPro" id="IPR056884">
    <property type="entry name" value="NPHP3-like_N"/>
</dbReference>
<accession>A0A0L1ITB2</accession>
<feature type="compositionally biased region" description="Basic residues" evidence="4">
    <location>
        <begin position="7"/>
        <end position="18"/>
    </location>
</feature>
<dbReference type="STRING" id="1509407.A0A0L1ITB2"/>
<dbReference type="Gene3D" id="3.40.50.300">
    <property type="entry name" value="P-loop containing nucleotide triphosphate hydrolases"/>
    <property type="match status" value="1"/>
</dbReference>
<dbReference type="SMART" id="SM00320">
    <property type="entry name" value="WD40"/>
    <property type="match status" value="12"/>
</dbReference>
<feature type="repeat" description="WD" evidence="3">
    <location>
        <begin position="1117"/>
        <end position="1158"/>
    </location>
</feature>
<dbReference type="InterPro" id="IPR019775">
    <property type="entry name" value="WD40_repeat_CS"/>
</dbReference>
<evidence type="ECO:0000259" key="5">
    <source>
        <dbReference type="PROSITE" id="PS50837"/>
    </source>
</evidence>
<proteinExistence type="predicted"/>
<dbReference type="InterPro" id="IPR001680">
    <property type="entry name" value="WD40_rpt"/>
</dbReference>
<evidence type="ECO:0000256" key="3">
    <source>
        <dbReference type="PROSITE-ProRule" id="PRU00221"/>
    </source>
</evidence>
<feature type="repeat" description="WD" evidence="3">
    <location>
        <begin position="1076"/>
        <end position="1117"/>
    </location>
</feature>
<feature type="compositionally biased region" description="Polar residues" evidence="4">
    <location>
        <begin position="54"/>
        <end position="74"/>
    </location>
</feature>
<evidence type="ECO:0000256" key="1">
    <source>
        <dbReference type="ARBA" id="ARBA00022574"/>
    </source>
</evidence>
<feature type="repeat" description="WD" evidence="3">
    <location>
        <begin position="1407"/>
        <end position="1448"/>
    </location>
</feature>
<dbReference type="CDD" id="cd00200">
    <property type="entry name" value="WD40"/>
    <property type="match status" value="2"/>
</dbReference>
<keyword evidence="2" id="KW-0677">Repeat</keyword>
<evidence type="ECO:0000256" key="4">
    <source>
        <dbReference type="SAM" id="MobiDB-lite"/>
    </source>
</evidence>
<feature type="repeat" description="WD" evidence="3">
    <location>
        <begin position="1455"/>
        <end position="1489"/>
    </location>
</feature>
<dbReference type="SUPFAM" id="SSF50978">
    <property type="entry name" value="WD40 repeat-like"/>
    <property type="match status" value="2"/>
</dbReference>
<dbReference type="SMART" id="SM00564">
    <property type="entry name" value="PQQ"/>
    <property type="match status" value="4"/>
</dbReference>
<protein>
    <submittedName>
        <fullName evidence="6">NACHT and WD40 domain protein</fullName>
    </submittedName>
</protein>
<feature type="repeat" description="WD" evidence="3">
    <location>
        <begin position="952"/>
        <end position="993"/>
    </location>
</feature>
<dbReference type="OrthoDB" id="674604at2759"/>
<dbReference type="Pfam" id="PF24883">
    <property type="entry name" value="NPHP3_N"/>
    <property type="match status" value="1"/>
</dbReference>
<dbReference type="PROSITE" id="PS50837">
    <property type="entry name" value="NACHT"/>
    <property type="match status" value="1"/>
</dbReference>
<dbReference type="InterPro" id="IPR015943">
    <property type="entry name" value="WD40/YVTN_repeat-like_dom_sf"/>
</dbReference>
<evidence type="ECO:0000256" key="2">
    <source>
        <dbReference type="ARBA" id="ARBA00022737"/>
    </source>
</evidence>
<feature type="repeat" description="WD" evidence="3">
    <location>
        <begin position="1325"/>
        <end position="1366"/>
    </location>
</feature>
<reference evidence="6 7" key="1">
    <citation type="submission" date="2014-06" db="EMBL/GenBank/DDBJ databases">
        <title>The Genome of the Aflatoxigenic Filamentous Fungus Aspergillus nomius.</title>
        <authorList>
            <person name="Moore M.G."/>
            <person name="Shannon B.M."/>
            <person name="Brian M.M."/>
        </authorList>
    </citation>
    <scope>NUCLEOTIDE SEQUENCE [LARGE SCALE GENOMIC DNA]</scope>
    <source>
        <strain evidence="6 7">NRRL 13137</strain>
    </source>
</reference>
<dbReference type="RefSeq" id="XP_015403660.1">
    <property type="nucleotide sequence ID" value="XM_015553906.1"/>
</dbReference>